<dbReference type="EMBL" id="LGUE01000008">
    <property type="protein sequence ID" value="KON83303.1"/>
    <property type="molecule type" value="Genomic_DNA"/>
</dbReference>
<proteinExistence type="predicted"/>
<feature type="domain" description="HD-GYP" evidence="1">
    <location>
        <begin position="117"/>
        <end position="313"/>
    </location>
</feature>
<dbReference type="InterPro" id="IPR037522">
    <property type="entry name" value="HD_GYP_dom"/>
</dbReference>
<dbReference type="PROSITE" id="PS51832">
    <property type="entry name" value="HD_GYP"/>
    <property type="match status" value="1"/>
</dbReference>
<evidence type="ECO:0000313" key="3">
    <source>
        <dbReference type="Proteomes" id="UP000037405"/>
    </source>
</evidence>
<dbReference type="STRING" id="189381.GCA_900166615_00001"/>
<dbReference type="AlphaFoldDB" id="A0A0M0G0J3"/>
<gene>
    <name evidence="2" type="ORF">AF331_21040</name>
</gene>
<dbReference type="SUPFAM" id="SSF109604">
    <property type="entry name" value="HD-domain/PDEase-like"/>
    <property type="match status" value="1"/>
</dbReference>
<evidence type="ECO:0000313" key="2">
    <source>
        <dbReference type="EMBL" id="KON83303.1"/>
    </source>
</evidence>
<dbReference type="PANTHER" id="PTHR43155:SF2">
    <property type="entry name" value="CYCLIC DI-GMP PHOSPHODIESTERASE PA4108"/>
    <property type="match status" value="1"/>
</dbReference>
<dbReference type="CDD" id="cd00077">
    <property type="entry name" value="HDc"/>
    <property type="match status" value="1"/>
</dbReference>
<dbReference type="PANTHER" id="PTHR43155">
    <property type="entry name" value="CYCLIC DI-GMP PHOSPHODIESTERASE PA4108-RELATED"/>
    <property type="match status" value="1"/>
</dbReference>
<dbReference type="InterPro" id="IPR003607">
    <property type="entry name" value="HD/PDEase_dom"/>
</dbReference>
<reference evidence="3" key="1">
    <citation type="submission" date="2015-07" db="EMBL/GenBank/DDBJ databases">
        <title>Fjat-14235 jcm11544.</title>
        <authorList>
            <person name="Liu B."/>
            <person name="Wang J."/>
            <person name="Zhu Y."/>
            <person name="Liu G."/>
            <person name="Chen Q."/>
            <person name="Chen Z."/>
            <person name="Lan J."/>
            <person name="Che J."/>
            <person name="Ge C."/>
            <person name="Shi H."/>
            <person name="Pan Z."/>
            <person name="Liu X."/>
        </authorList>
    </citation>
    <scope>NUCLEOTIDE SEQUENCE [LARGE SCALE GENOMIC DNA]</scope>
    <source>
        <strain evidence="3">JCM 11544</strain>
    </source>
</reference>
<evidence type="ECO:0000259" key="1">
    <source>
        <dbReference type="PROSITE" id="PS51832"/>
    </source>
</evidence>
<dbReference type="OrthoDB" id="9759601at2"/>
<dbReference type="PATRIC" id="fig|189381.12.peg.3748"/>
<protein>
    <recommendedName>
        <fullName evidence="1">HD-GYP domain-containing protein</fullName>
    </recommendedName>
</protein>
<name>A0A0M0G0J3_9BACI</name>
<comment type="caution">
    <text evidence="2">The sequence shown here is derived from an EMBL/GenBank/DDBJ whole genome shotgun (WGS) entry which is preliminary data.</text>
</comment>
<dbReference type="Pfam" id="PF13487">
    <property type="entry name" value="HD_5"/>
    <property type="match status" value="1"/>
</dbReference>
<keyword evidence="3" id="KW-1185">Reference proteome</keyword>
<accession>A0A0M0G0J3</accession>
<dbReference type="Gene3D" id="1.10.3210.10">
    <property type="entry name" value="Hypothetical protein af1432"/>
    <property type="match status" value="1"/>
</dbReference>
<dbReference type="Proteomes" id="UP000037405">
    <property type="component" value="Unassembled WGS sequence"/>
</dbReference>
<organism evidence="2 3">
    <name type="scientific">Rossellomorea marisflavi</name>
    <dbReference type="NCBI Taxonomy" id="189381"/>
    <lineage>
        <taxon>Bacteria</taxon>
        <taxon>Bacillati</taxon>
        <taxon>Bacillota</taxon>
        <taxon>Bacilli</taxon>
        <taxon>Bacillales</taxon>
        <taxon>Bacillaceae</taxon>
        <taxon>Rossellomorea</taxon>
    </lineage>
</organism>
<dbReference type="RefSeq" id="WP_053429912.1">
    <property type="nucleotide sequence ID" value="NZ_JAUKEF010000005.1"/>
</dbReference>
<sequence length="357" mass="39908">MKIKRQDARVGHLVSEDIMGMTSVPLIMKGTVLTDQHIRALRAFNIQELTVESAGDLLKASPPTQQGERVEQKVESSPFLTRYMQSVEDYKKEFVKWQSGMAVDIAKIREILLSVLAEVQESPTLIHTVIQVQSKPDYFYYHAMATALLSTLIGKKLGIDDTQSTQLGLGAALSNCGMAKISSIILKKERPLTEREFSEVKMHPVHSYKLIKDSPLLKSETKLAILQHHERYDGTGYPSREKGDRVHLYAQIIGIADIFHAMSSDRLYKTKQPIFKVLDIIRKDHFGQFPPQVVTGLLDLISGLSTGTGVRLTSGHQGKVVFTQSHSPTRPIIKLEGSEELLDLSKQQDVHIAEVLS</sequence>